<dbReference type="AlphaFoldDB" id="A0A075NTK3"/>
<reference evidence="2 3" key="1">
    <citation type="submission" date="2014-06" db="EMBL/GenBank/DDBJ databases">
        <title>Genomes of Alteromonas australica, a world apart.</title>
        <authorList>
            <person name="Gonzaga A."/>
            <person name="Lopez-Perez M."/>
            <person name="Rodriguez-Valera F."/>
        </authorList>
    </citation>
    <scope>NUCLEOTIDE SEQUENCE [LARGE SCALE GENOMIC DNA]</scope>
    <source>
        <strain evidence="2 3">H 17</strain>
    </source>
</reference>
<evidence type="ECO:0000313" key="3">
    <source>
        <dbReference type="Proteomes" id="UP000056090"/>
    </source>
</evidence>
<sequence>MPKARKSQISLLDTPYYHCVSRCVRRAFLCGEEDGKSFEHRRYWVEDRIHVLSDVFAIDVCAYAVMSNHTHVVLHVSKDKADALTTEEVIQRWHRLYKGTLLTQRYLSPALRKNLHEVEIKTVEATAEIWRKRLYDISWFMRALNEYIARAANKEDDCTGHFWEGRFKSQALLDESALAACMAYVDLNPVRANMAKTPETSDHTSIQYRINAARVGKTPKRLMPFAQSSKQSMPQSLPFTLPDYLQLVDTTSRYIHPTKRGKVEHTLPTILERLNIEREQWLTLTTQFEACFKHAAGKEAHLEQYAHNQHQQRVQGRQSARRLLG</sequence>
<dbReference type="InterPro" id="IPR002686">
    <property type="entry name" value="Transposase_17"/>
</dbReference>
<protein>
    <submittedName>
        <fullName evidence="2">Transposase</fullName>
    </submittedName>
</protein>
<evidence type="ECO:0000259" key="1">
    <source>
        <dbReference type="SMART" id="SM01321"/>
    </source>
</evidence>
<dbReference type="PANTHER" id="PTHR34322:SF2">
    <property type="entry name" value="TRANSPOSASE IS200-LIKE DOMAIN-CONTAINING PROTEIN"/>
    <property type="match status" value="1"/>
</dbReference>
<organism evidence="2 3">
    <name type="scientific">Alteromonas australica</name>
    <dbReference type="NCBI Taxonomy" id="589873"/>
    <lineage>
        <taxon>Bacteria</taxon>
        <taxon>Pseudomonadati</taxon>
        <taxon>Pseudomonadota</taxon>
        <taxon>Gammaproteobacteria</taxon>
        <taxon>Alteromonadales</taxon>
        <taxon>Alteromonadaceae</taxon>
        <taxon>Alteromonas/Salinimonas group</taxon>
        <taxon>Alteromonas</taxon>
    </lineage>
</organism>
<evidence type="ECO:0000313" key="2">
    <source>
        <dbReference type="EMBL" id="AIF97914.1"/>
    </source>
</evidence>
<dbReference type="GeneID" id="78254086"/>
<dbReference type="GO" id="GO:0004803">
    <property type="term" value="F:transposase activity"/>
    <property type="evidence" value="ECO:0007669"/>
    <property type="project" value="InterPro"/>
</dbReference>
<name>A0A075NTK3_9ALTE</name>
<dbReference type="Proteomes" id="UP000056090">
    <property type="component" value="Chromosome"/>
</dbReference>
<gene>
    <name evidence="2" type="ORF">EP13_03925</name>
</gene>
<dbReference type="SMART" id="SM01321">
    <property type="entry name" value="Y1_Tnp"/>
    <property type="match status" value="1"/>
</dbReference>
<dbReference type="GO" id="GO:0003677">
    <property type="term" value="F:DNA binding"/>
    <property type="evidence" value="ECO:0007669"/>
    <property type="project" value="InterPro"/>
</dbReference>
<dbReference type="KEGG" id="aal:EP13_03925"/>
<keyword evidence="3" id="KW-1185">Reference proteome</keyword>
<dbReference type="GO" id="GO:0006313">
    <property type="term" value="P:DNA transposition"/>
    <property type="evidence" value="ECO:0007669"/>
    <property type="project" value="InterPro"/>
</dbReference>
<proteinExistence type="predicted"/>
<dbReference type="Gene3D" id="3.30.70.1290">
    <property type="entry name" value="Transposase IS200-like"/>
    <property type="match status" value="1"/>
</dbReference>
<accession>A0A075NTK3</accession>
<dbReference type="RefSeq" id="WP_044056108.1">
    <property type="nucleotide sequence ID" value="NZ_CP008849.1"/>
</dbReference>
<feature type="domain" description="Transposase IS200-like" evidence="1">
    <location>
        <begin position="12"/>
        <end position="188"/>
    </location>
</feature>
<dbReference type="PANTHER" id="PTHR34322">
    <property type="entry name" value="TRANSPOSASE, Y1_TNP DOMAIN-CONTAINING"/>
    <property type="match status" value="1"/>
</dbReference>
<dbReference type="InterPro" id="IPR036515">
    <property type="entry name" value="Transposase_17_sf"/>
</dbReference>
<dbReference type="SUPFAM" id="SSF143422">
    <property type="entry name" value="Transposase IS200-like"/>
    <property type="match status" value="1"/>
</dbReference>
<dbReference type="EMBL" id="CP008849">
    <property type="protein sequence ID" value="AIF97914.1"/>
    <property type="molecule type" value="Genomic_DNA"/>
</dbReference>
<dbReference type="eggNOG" id="COG1943">
    <property type="taxonomic scope" value="Bacteria"/>
</dbReference>